<evidence type="ECO:0000313" key="8">
    <source>
        <dbReference type="EMBL" id="MCC9035565.1"/>
    </source>
</evidence>
<comment type="cofactor">
    <cofactor evidence="1">
        <name>FAD</name>
        <dbReference type="ChEBI" id="CHEBI:57692"/>
    </cofactor>
</comment>
<keyword evidence="8" id="KW-0503">Monooxygenase</keyword>
<dbReference type="PANTHER" id="PTHR42802:SF1">
    <property type="entry name" value="L-ORNITHINE N(5)-MONOOXYGENASE"/>
    <property type="match status" value="1"/>
</dbReference>
<evidence type="ECO:0000256" key="3">
    <source>
        <dbReference type="ARBA" id="ARBA00007588"/>
    </source>
</evidence>
<dbReference type="InterPro" id="IPR036188">
    <property type="entry name" value="FAD/NAD-bd_sf"/>
</dbReference>
<dbReference type="EMBL" id="JAJJML010000001">
    <property type="protein sequence ID" value="MCC9035565.1"/>
    <property type="molecule type" value="Genomic_DNA"/>
</dbReference>
<comment type="caution">
    <text evidence="8">The sequence shown here is derived from an EMBL/GenBank/DDBJ whole genome shotgun (WGS) entry which is preliminary data.</text>
</comment>
<dbReference type="AlphaFoldDB" id="A0A9Q3UXP3"/>
<keyword evidence="4" id="KW-0285">Flavoprotein</keyword>
<dbReference type="SUPFAM" id="SSF51905">
    <property type="entry name" value="FAD/NAD(P)-binding domain"/>
    <property type="match status" value="2"/>
</dbReference>
<comment type="similarity">
    <text evidence="3">Belongs to the lysine N(6)-hydroxylase/L-ornithine N(5)-oxygenase family.</text>
</comment>
<dbReference type="Pfam" id="PF13434">
    <property type="entry name" value="Lys_Orn_oxgnase"/>
    <property type="match status" value="1"/>
</dbReference>
<reference evidence="8" key="1">
    <citation type="submission" date="2021-11" db="EMBL/GenBank/DDBJ databases">
        <title>Description of novel Chryseobacterium species.</title>
        <authorList>
            <person name="Saticioglu I.B."/>
            <person name="Ay H."/>
            <person name="Altun S."/>
            <person name="Duman M."/>
        </authorList>
    </citation>
    <scope>NUCLEOTIDE SEQUENCE</scope>
    <source>
        <strain evidence="8">C-39</strain>
    </source>
</reference>
<dbReference type="GO" id="GO:0004497">
    <property type="term" value="F:monooxygenase activity"/>
    <property type="evidence" value="ECO:0007669"/>
    <property type="project" value="UniProtKB-KW"/>
</dbReference>
<dbReference type="PANTHER" id="PTHR42802">
    <property type="entry name" value="MONOOXYGENASE"/>
    <property type="match status" value="1"/>
</dbReference>
<evidence type="ECO:0000256" key="1">
    <source>
        <dbReference type="ARBA" id="ARBA00001974"/>
    </source>
</evidence>
<dbReference type="Gene3D" id="3.50.50.60">
    <property type="entry name" value="FAD/NAD(P)-binding domain"/>
    <property type="match status" value="1"/>
</dbReference>
<name>A0A9Q3UXP3_9FLAO</name>
<evidence type="ECO:0000256" key="2">
    <source>
        <dbReference type="ARBA" id="ARBA00004924"/>
    </source>
</evidence>
<keyword evidence="7" id="KW-0560">Oxidoreductase</keyword>
<gene>
    <name evidence="8" type="ORF">LNP80_15090</name>
</gene>
<evidence type="ECO:0000313" key="9">
    <source>
        <dbReference type="Proteomes" id="UP001107960"/>
    </source>
</evidence>
<dbReference type="Proteomes" id="UP001107960">
    <property type="component" value="Unassembled WGS sequence"/>
</dbReference>
<evidence type="ECO:0000256" key="7">
    <source>
        <dbReference type="ARBA" id="ARBA00023002"/>
    </source>
</evidence>
<dbReference type="RefSeq" id="WP_228459983.1">
    <property type="nucleotide sequence ID" value="NZ_JACXXP010000053.1"/>
</dbReference>
<protein>
    <submittedName>
        <fullName evidence="8">SidA/IucD/PvdA family monooxygenase</fullName>
    </submittedName>
</protein>
<evidence type="ECO:0000256" key="4">
    <source>
        <dbReference type="ARBA" id="ARBA00022630"/>
    </source>
</evidence>
<sequence length="449" mass="51910">MLLIKISKNNKTLENNKIYDIIGIGIGPFNLGLAALLEPVESIDSLFLDQAEGFDWHPGLMLDNATLQVPFMADLVTMADPKSKYSFLNFLKETDRLYKFFIREDFFILRKEYNLYCQWTANQLENCLFGKKVENISFDESEKLYIIEVLDLKNNDVTKYYTKKLSLGTGTQPKLPEFMKDKNYPNVIHTSEYLNHKEEILNSRSVSIIGSGQSAAEIFQDLLPETDDNLFMSWFTRPDRFFPMEYSKLTLELTSPEYVDHFYQMPSNQRKSILAKQHPLYKGINFDLINDIFDTMYEMSVGNVPLKVELKPSCQLDSISPEGNSYVLNLTHVQDETTFSHTSDYVILATGYTYNEPKFLKGIENQIQRNEDGLFDVSRYYTIDNEENIFVQNAELHTHGFGTPDLGMCAYRNAIIINSIAGKEIYKVEKRIAFQQFNTSKEWIAKHSS</sequence>
<organism evidence="8 9">
    <name type="scientific">Chryseobacterium muglaense</name>
    <dbReference type="NCBI Taxonomy" id="2893752"/>
    <lineage>
        <taxon>Bacteria</taxon>
        <taxon>Pseudomonadati</taxon>
        <taxon>Bacteroidota</taxon>
        <taxon>Flavobacteriia</taxon>
        <taxon>Flavobacteriales</taxon>
        <taxon>Weeksellaceae</taxon>
        <taxon>Chryseobacterium group</taxon>
        <taxon>Chryseobacterium</taxon>
    </lineage>
</organism>
<accession>A0A9Q3UXP3</accession>
<evidence type="ECO:0000256" key="6">
    <source>
        <dbReference type="ARBA" id="ARBA00022857"/>
    </source>
</evidence>
<keyword evidence="5" id="KW-0274">FAD</keyword>
<proteinExistence type="inferred from homology"/>
<comment type="pathway">
    <text evidence="2">Siderophore biosynthesis.</text>
</comment>
<evidence type="ECO:0000256" key="5">
    <source>
        <dbReference type="ARBA" id="ARBA00022827"/>
    </source>
</evidence>
<dbReference type="InterPro" id="IPR025700">
    <property type="entry name" value="Lys/Orn_oxygenase"/>
</dbReference>
<keyword evidence="6" id="KW-0521">NADP</keyword>